<dbReference type="SUPFAM" id="SSF53474">
    <property type="entry name" value="alpha/beta-Hydrolases"/>
    <property type="match status" value="1"/>
</dbReference>
<reference evidence="4 5" key="1">
    <citation type="journal article" date="2013" name="Fungal Biol.">
        <title>Analysis of microsatellite markers in the genome of the plant pathogen Ceratocystis fimbriata.</title>
        <authorList>
            <person name="Simpson M.C."/>
            <person name="Wilken P.M."/>
            <person name="Coetzee M.P."/>
            <person name="Wingfield M.J."/>
            <person name="Wingfield B.D."/>
        </authorList>
    </citation>
    <scope>NUCLEOTIDE SEQUENCE [LARGE SCALE GENOMIC DNA]</scope>
    <source>
        <strain evidence="4 5">CBS 114723</strain>
    </source>
</reference>
<keyword evidence="5" id="KW-1185">Reference proteome</keyword>
<proteinExistence type="predicted"/>
<feature type="compositionally biased region" description="Polar residues" evidence="1">
    <location>
        <begin position="126"/>
        <end position="138"/>
    </location>
</feature>
<dbReference type="EMBL" id="APWK03000080">
    <property type="protein sequence ID" value="PHH51956.1"/>
    <property type="molecule type" value="Genomic_DNA"/>
</dbReference>
<keyword evidence="2" id="KW-1133">Transmembrane helix</keyword>
<feature type="domain" description="Partial AB-hydrolase lipase" evidence="3">
    <location>
        <begin position="247"/>
        <end position="323"/>
    </location>
</feature>
<dbReference type="OrthoDB" id="6130531at2759"/>
<gene>
    <name evidence="4" type="primary">YEH2</name>
    <name evidence="4" type="ORF">CFIMG_005183RAa</name>
</gene>
<keyword evidence="2" id="KW-0472">Membrane</keyword>
<sequence length="639" mass="70169">MATTITTAATITTTAASVLRSISAIESPIPDEPPISPPQTQIQACTQPQDQSHASNNITETPLAPALIGAPAKQEPPVTPLHPPAKVARSAFQRARNTSIELQNLPPRRPLPALVPVVGTAPAPNAGSSTEPTGSRSAANAFPPLGLGTRMKERILQLSSFTLSLAFLSTIAGMALLRHIPPTIMDWYHYLNKGNYDGSKRPFYATEKKLHAKRRNDVDQWARGLRGPLTDGFVPSEGGTDNLVCDVRYYARRVGLDTETVLVQTDDGFILELWHVFDPRHHKGMTANGGNRSGNATSPKRGEKYPVLLVHGLLQSSGTFCVNDDRSLAFSLAKTGYDVWLGNNRCGFHPRHVALDPSDSRMWAWDIREMATLDLPALVSGVLHHSGYSTLGLVCHSQGTAQALLALSRDYVPELSHHISVVCALAPAAYAGPLVRKPWFRFMSLLPQPLWRVVFGVHSFVPAMMLAHRWMPAAPYGSFGCIVFSFLFGWSDARWERDLRARMFQFAPVHVSSALMWWWLGRDGFAHAGSIIKHAAEDPQSPHTPEQAEADAWYPAGTPPLALWICGNDGLVDGEKLLARLNSPREPCAKVVHAKIIPDYEHLDVLWALDAPEQVNKEVARVLWDTCPVQEMCMRPIGC</sequence>
<dbReference type="GO" id="GO:0006629">
    <property type="term" value="P:lipid metabolic process"/>
    <property type="evidence" value="ECO:0007669"/>
    <property type="project" value="InterPro"/>
</dbReference>
<reference evidence="4 5" key="2">
    <citation type="journal article" date="2013" name="IMA Fungus">
        <title>IMA Genome-F 1: Ceratocystis fimbriata: Draft nuclear genome sequence for the plant pathogen, Ceratocystis fimbriata.</title>
        <authorList>
            <person name="Wilken P.M."/>
            <person name="Steenkamp E.T."/>
            <person name="Wingfield M.J."/>
            <person name="de Beer Z.W."/>
            <person name="Wingfield B.D."/>
        </authorList>
    </citation>
    <scope>NUCLEOTIDE SEQUENCE [LARGE SCALE GENOMIC DNA]</scope>
    <source>
        <strain evidence="4 5">CBS 114723</strain>
    </source>
</reference>
<protein>
    <submittedName>
        <fullName evidence="4">Sterol esterase 2</fullName>
    </submittedName>
</protein>
<feature type="transmembrane region" description="Helical" evidence="2">
    <location>
        <begin position="155"/>
        <end position="177"/>
    </location>
</feature>
<dbReference type="PANTHER" id="PTHR11005">
    <property type="entry name" value="LYSOSOMAL ACID LIPASE-RELATED"/>
    <property type="match status" value="1"/>
</dbReference>
<keyword evidence="2" id="KW-0812">Transmembrane</keyword>
<comment type="caution">
    <text evidence="4">The sequence shown here is derived from an EMBL/GenBank/DDBJ whole genome shotgun (WGS) entry which is preliminary data.</text>
</comment>
<dbReference type="STRING" id="1035309.A0A2C5X1E6"/>
<evidence type="ECO:0000256" key="2">
    <source>
        <dbReference type="SAM" id="Phobius"/>
    </source>
</evidence>
<dbReference type="Pfam" id="PF04083">
    <property type="entry name" value="Abhydro_lipase"/>
    <property type="match status" value="1"/>
</dbReference>
<dbReference type="Proteomes" id="UP000222788">
    <property type="component" value="Unassembled WGS sequence"/>
</dbReference>
<dbReference type="FunFam" id="3.40.50.1820:FF:000193">
    <property type="entry name" value="Ab-hydrolase associated lipase"/>
    <property type="match status" value="1"/>
</dbReference>
<dbReference type="AlphaFoldDB" id="A0A2C5X1E6"/>
<dbReference type="InterPro" id="IPR006693">
    <property type="entry name" value="AB_hydrolase_lipase"/>
</dbReference>
<feature type="compositionally biased region" description="Polar residues" evidence="1">
    <location>
        <begin position="39"/>
        <end position="57"/>
    </location>
</feature>
<organism evidence="4 5">
    <name type="scientific">Ceratocystis fimbriata CBS 114723</name>
    <dbReference type="NCBI Taxonomy" id="1035309"/>
    <lineage>
        <taxon>Eukaryota</taxon>
        <taxon>Fungi</taxon>
        <taxon>Dikarya</taxon>
        <taxon>Ascomycota</taxon>
        <taxon>Pezizomycotina</taxon>
        <taxon>Sordariomycetes</taxon>
        <taxon>Hypocreomycetidae</taxon>
        <taxon>Microascales</taxon>
        <taxon>Ceratocystidaceae</taxon>
        <taxon>Ceratocystis</taxon>
    </lineage>
</organism>
<evidence type="ECO:0000256" key="1">
    <source>
        <dbReference type="SAM" id="MobiDB-lite"/>
    </source>
</evidence>
<feature type="region of interest" description="Disordered" evidence="1">
    <location>
        <begin position="120"/>
        <end position="139"/>
    </location>
</feature>
<feature type="region of interest" description="Disordered" evidence="1">
    <location>
        <begin position="28"/>
        <end position="57"/>
    </location>
</feature>
<dbReference type="Gene3D" id="3.40.50.1820">
    <property type="entry name" value="alpha/beta hydrolase"/>
    <property type="match status" value="1"/>
</dbReference>
<evidence type="ECO:0000313" key="4">
    <source>
        <dbReference type="EMBL" id="PHH51956.1"/>
    </source>
</evidence>
<evidence type="ECO:0000259" key="3">
    <source>
        <dbReference type="Pfam" id="PF04083"/>
    </source>
</evidence>
<name>A0A2C5X1E6_9PEZI</name>
<accession>A0A2C5X1E6</accession>
<evidence type="ECO:0000313" key="5">
    <source>
        <dbReference type="Proteomes" id="UP000222788"/>
    </source>
</evidence>
<dbReference type="InterPro" id="IPR029058">
    <property type="entry name" value="AB_hydrolase_fold"/>
</dbReference>